<keyword evidence="2" id="KW-1185">Reference proteome</keyword>
<dbReference type="EMBL" id="CP043494">
    <property type="protein sequence ID" value="WNG52966.1"/>
    <property type="molecule type" value="Genomic_DNA"/>
</dbReference>
<name>A0ABY9XC92_9BACT</name>
<proteinExistence type="predicted"/>
<dbReference type="Proteomes" id="UP001611383">
    <property type="component" value="Chromosome"/>
</dbReference>
<protein>
    <submittedName>
        <fullName evidence="1">JAB domain-containing protein</fullName>
    </submittedName>
</protein>
<sequence length="199" mass="23047">MPNLGSFQTYSDALLAACPKILSLPHAVASHPSDFNFELRWRLSKEYCAWIYYTPDGLYEMSMLTTRPFQDDPRRRQCDLPSFVRDSRYADDSLGYVFVVHNHPVGNEPSRDDIRFIVNQGSIHGFVVKTHEREVPLGIVAYFARTDQDRPTCAGFFLYMPVTGEILKWTTDENGEWKKKHYGKVTWKNASDFDVERLP</sequence>
<accession>A0ABY9XC92</accession>
<evidence type="ECO:0000313" key="1">
    <source>
        <dbReference type="EMBL" id="WNG52966.1"/>
    </source>
</evidence>
<organism evidence="1 2">
    <name type="scientific">Archangium minus</name>
    <dbReference type="NCBI Taxonomy" id="83450"/>
    <lineage>
        <taxon>Bacteria</taxon>
        <taxon>Pseudomonadati</taxon>
        <taxon>Myxococcota</taxon>
        <taxon>Myxococcia</taxon>
        <taxon>Myxococcales</taxon>
        <taxon>Cystobacterineae</taxon>
        <taxon>Archangiaceae</taxon>
        <taxon>Archangium</taxon>
    </lineage>
</organism>
<evidence type="ECO:0000313" key="2">
    <source>
        <dbReference type="Proteomes" id="UP001611383"/>
    </source>
</evidence>
<gene>
    <name evidence="1" type="ORF">F0U60_46195</name>
</gene>
<reference evidence="1 2" key="1">
    <citation type="submission" date="2019-08" db="EMBL/GenBank/DDBJ databases">
        <title>Archangium and Cystobacter genomes.</title>
        <authorList>
            <person name="Chen I.-C.K."/>
            <person name="Wielgoss S."/>
        </authorList>
    </citation>
    <scope>NUCLEOTIDE SEQUENCE [LARGE SCALE GENOMIC DNA]</scope>
    <source>
        <strain evidence="1 2">Cbm 6</strain>
    </source>
</reference>